<sequence>MRGMIIREAASFPSFPTIAIQIPKYTARVTTEQLQMANSERDKHKFLRILEAKTAINQKVNLIGVVTEAGIPKQSKGTDCCCTIRIVDESNPSSGISVNVFAETFEKLPHVESTGDIIQFSQVVMKAHGSEVNAVFNKKFSSFALYEGKDTSNFVPYQVSSEFHGKEQDKKFIEDLRKWTVNQQPETASNGSLQLKDIKKGIRSNLICKVLHISEVTQGEWMLYIWDGTDTPPLNIHSKLEEELKKPIPLQLEATPLSRDVLCTFPTVGTILRMTADKSIDRPKVGKWVQFKNIEFQTRDGLWLGIFLQSSKFSYLSDDDKLVLNYQSAHEKRYKGKWTRMPWSSFPWPSHVTDTDHQHVPFVTLMDIITHQEVTMKFRCVVRVVATFPAEATNFRGPDGVYILRLTLEDPTARIHAYLYEEDAEKFFGGYPDDDKMIKMHKALLGVEETNENGRNPPWVDCCLKSYYIDENDIWGSRNYRIFDTKLVG</sequence>
<dbReference type="Proteomes" id="UP001055811">
    <property type="component" value="Linkage Group LG06"/>
</dbReference>
<dbReference type="EMBL" id="CM042014">
    <property type="protein sequence ID" value="KAI3723155.1"/>
    <property type="molecule type" value="Genomic_DNA"/>
</dbReference>
<keyword evidence="2" id="KW-1185">Reference proteome</keyword>
<accession>A0ACB9BMA4</accession>
<proteinExistence type="predicted"/>
<name>A0ACB9BMA4_CICIN</name>
<organism evidence="1 2">
    <name type="scientific">Cichorium intybus</name>
    <name type="common">Chicory</name>
    <dbReference type="NCBI Taxonomy" id="13427"/>
    <lineage>
        <taxon>Eukaryota</taxon>
        <taxon>Viridiplantae</taxon>
        <taxon>Streptophyta</taxon>
        <taxon>Embryophyta</taxon>
        <taxon>Tracheophyta</taxon>
        <taxon>Spermatophyta</taxon>
        <taxon>Magnoliopsida</taxon>
        <taxon>eudicotyledons</taxon>
        <taxon>Gunneridae</taxon>
        <taxon>Pentapetalae</taxon>
        <taxon>asterids</taxon>
        <taxon>campanulids</taxon>
        <taxon>Asterales</taxon>
        <taxon>Asteraceae</taxon>
        <taxon>Cichorioideae</taxon>
        <taxon>Cichorieae</taxon>
        <taxon>Cichoriinae</taxon>
        <taxon>Cichorium</taxon>
    </lineage>
</organism>
<reference evidence="2" key="1">
    <citation type="journal article" date="2022" name="Mol. Ecol. Resour.">
        <title>The genomes of chicory, endive, great burdock and yacon provide insights into Asteraceae palaeo-polyploidization history and plant inulin production.</title>
        <authorList>
            <person name="Fan W."/>
            <person name="Wang S."/>
            <person name="Wang H."/>
            <person name="Wang A."/>
            <person name="Jiang F."/>
            <person name="Liu H."/>
            <person name="Zhao H."/>
            <person name="Xu D."/>
            <person name="Zhang Y."/>
        </authorList>
    </citation>
    <scope>NUCLEOTIDE SEQUENCE [LARGE SCALE GENOMIC DNA]</scope>
    <source>
        <strain evidence="2">cv. Punajuju</strain>
    </source>
</reference>
<reference evidence="1 2" key="2">
    <citation type="journal article" date="2022" name="Mol. Ecol. Resour.">
        <title>The genomes of chicory, endive, great burdock and yacon provide insights into Asteraceae paleo-polyploidization history and plant inulin production.</title>
        <authorList>
            <person name="Fan W."/>
            <person name="Wang S."/>
            <person name="Wang H."/>
            <person name="Wang A."/>
            <person name="Jiang F."/>
            <person name="Liu H."/>
            <person name="Zhao H."/>
            <person name="Xu D."/>
            <person name="Zhang Y."/>
        </authorList>
    </citation>
    <scope>NUCLEOTIDE SEQUENCE [LARGE SCALE GENOMIC DNA]</scope>
    <source>
        <strain evidence="2">cv. Punajuju</strain>
        <tissue evidence="1">Leaves</tissue>
    </source>
</reference>
<protein>
    <submittedName>
        <fullName evidence="1">Uncharacterized protein</fullName>
    </submittedName>
</protein>
<gene>
    <name evidence="1" type="ORF">L2E82_34548</name>
</gene>
<comment type="caution">
    <text evidence="1">The sequence shown here is derived from an EMBL/GenBank/DDBJ whole genome shotgun (WGS) entry which is preliminary data.</text>
</comment>
<evidence type="ECO:0000313" key="1">
    <source>
        <dbReference type="EMBL" id="KAI3723155.1"/>
    </source>
</evidence>
<evidence type="ECO:0000313" key="2">
    <source>
        <dbReference type="Proteomes" id="UP001055811"/>
    </source>
</evidence>